<protein>
    <submittedName>
        <fullName evidence="1">Glr3653 protein</fullName>
    </submittedName>
</protein>
<dbReference type="InParanoid" id="Q7NF73"/>
<dbReference type="HOGENOM" id="CLU_1625362_0_0_3"/>
<dbReference type="EMBL" id="BA000045">
    <property type="protein sequence ID" value="BAC91594.1"/>
    <property type="molecule type" value="Genomic_DNA"/>
</dbReference>
<dbReference type="KEGG" id="gvi:glr3653"/>
<proteinExistence type="predicted"/>
<keyword evidence="2" id="KW-1185">Reference proteome</keyword>
<reference evidence="1 2" key="2">
    <citation type="journal article" date="2003" name="DNA Res.">
        <title>Complete genome structure of Gloeobacter violaceus PCC 7421, a cyanobacterium that lacks thylakoids (supplement).</title>
        <authorList>
            <person name="Nakamura Y."/>
            <person name="Kaneko T."/>
            <person name="Sato S."/>
            <person name="Mimuro M."/>
            <person name="Miyashita H."/>
            <person name="Tsuchiya T."/>
            <person name="Sasamoto S."/>
            <person name="Watanabe A."/>
            <person name="Kawashima K."/>
            <person name="Kishida Y."/>
            <person name="Kiyokawa C."/>
            <person name="Kohara M."/>
            <person name="Matsumoto M."/>
            <person name="Matsuno A."/>
            <person name="Nakazaki N."/>
            <person name="Shimpo S."/>
            <person name="Takeuchi C."/>
            <person name="Yamada M."/>
            <person name="Tabata S."/>
        </authorList>
    </citation>
    <scope>NUCLEOTIDE SEQUENCE [LARGE SCALE GENOMIC DNA]</scope>
    <source>
        <strain evidence="2">ATCC 29082 / PCC 7421</strain>
    </source>
</reference>
<dbReference type="eggNOG" id="ENOG5031QP9">
    <property type="taxonomic scope" value="Bacteria"/>
</dbReference>
<evidence type="ECO:0000313" key="1">
    <source>
        <dbReference type="EMBL" id="BAC91594.1"/>
    </source>
</evidence>
<dbReference type="PATRIC" id="fig|251221.4.peg.3688"/>
<reference evidence="1 2" key="1">
    <citation type="journal article" date="2003" name="DNA Res.">
        <title>Complete genome structure of Gloeobacter violaceus PCC 7421, a cyanobacterium that lacks thylakoids.</title>
        <authorList>
            <person name="Nakamura Y."/>
            <person name="Kaneko T."/>
            <person name="Sato S."/>
            <person name="Mimuro M."/>
            <person name="Miyashita H."/>
            <person name="Tsuchiya T."/>
            <person name="Sasamoto S."/>
            <person name="Watanabe A."/>
            <person name="Kawashima K."/>
            <person name="Kishida Y."/>
            <person name="Kiyokawa C."/>
            <person name="Kohara M."/>
            <person name="Matsumoto M."/>
            <person name="Matsuno A."/>
            <person name="Nakazaki N."/>
            <person name="Shimpo S."/>
            <person name="Takeuchi C."/>
            <person name="Yamada M."/>
            <person name="Tabata S."/>
        </authorList>
    </citation>
    <scope>NUCLEOTIDE SEQUENCE [LARGE SCALE GENOMIC DNA]</scope>
    <source>
        <strain evidence="2">ATCC 29082 / PCC 7421</strain>
    </source>
</reference>
<dbReference type="STRING" id="251221.gene:10761168"/>
<sequence>MRRRRLARRSTFQQGFLMRNTFAQHLELSAVQVEQLLALDLAGLVESPAFGCKLACLDIDLLRQSLPVARELLIQKLPAFYDWLQSELGVERVPDSPDHTARWVVGFLNNQESLHRLVELHSTVPAAALELSIPRLVGFFEVVEDEAIRKQWQAVLAALCLVLVVGARSRSTAPSAPCLCAETVPSP</sequence>
<dbReference type="EnsemblBacteria" id="BAC91594">
    <property type="protein sequence ID" value="BAC91594"/>
    <property type="gene ID" value="BAC91594"/>
</dbReference>
<dbReference type="AlphaFoldDB" id="Q7NF73"/>
<organism evidence="1 2">
    <name type="scientific">Gloeobacter violaceus (strain ATCC 29082 / PCC 7421)</name>
    <dbReference type="NCBI Taxonomy" id="251221"/>
    <lineage>
        <taxon>Bacteria</taxon>
        <taxon>Bacillati</taxon>
        <taxon>Cyanobacteriota</taxon>
        <taxon>Cyanophyceae</taxon>
        <taxon>Gloeobacterales</taxon>
        <taxon>Gloeobacteraceae</taxon>
        <taxon>Gloeobacter</taxon>
    </lineage>
</organism>
<accession>Q7NF73</accession>
<dbReference type="PhylomeDB" id="Q7NF73"/>
<evidence type="ECO:0000313" key="2">
    <source>
        <dbReference type="Proteomes" id="UP000000557"/>
    </source>
</evidence>
<dbReference type="OrthoDB" id="458512at2"/>
<name>Q7NF73_GLOVI</name>
<gene>
    <name evidence="1" type="ordered locus">glr3653</name>
</gene>
<dbReference type="Proteomes" id="UP000000557">
    <property type="component" value="Chromosome"/>
</dbReference>